<evidence type="ECO:0000313" key="2">
    <source>
        <dbReference type="Proteomes" id="UP000252355"/>
    </source>
</evidence>
<reference evidence="1 2" key="1">
    <citation type="submission" date="2018-05" db="EMBL/GenBank/DDBJ databases">
        <title>A metagenomic window into the 2 km-deep terrestrial subsurface aquifer revealed taxonomically and functionally diverse microbial community comprising novel uncultured bacterial lineages.</title>
        <authorList>
            <person name="Kadnikov V.V."/>
            <person name="Mardanov A.V."/>
            <person name="Beletsky A.V."/>
            <person name="Banks D."/>
            <person name="Pimenov N.V."/>
            <person name="Frank Y.A."/>
            <person name="Karnachuk O.V."/>
            <person name="Ravin N.V."/>
        </authorList>
    </citation>
    <scope>NUCLEOTIDE SEQUENCE [LARGE SCALE GENOMIC DNA]</scope>
    <source>
        <strain evidence="1">BY5</strain>
    </source>
</reference>
<gene>
    <name evidence="1" type="ORF">OZSIB_1098</name>
</gene>
<proteinExistence type="predicted"/>
<evidence type="ECO:0000313" key="1">
    <source>
        <dbReference type="EMBL" id="RCK78745.1"/>
    </source>
</evidence>
<name>A0A367ZKW6_9BACT</name>
<accession>A0A367ZKW6</accession>
<comment type="caution">
    <text evidence="1">The sequence shown here is derived from an EMBL/GenBank/DDBJ whole genome shotgun (WGS) entry which is preliminary data.</text>
</comment>
<dbReference type="Proteomes" id="UP000252355">
    <property type="component" value="Unassembled WGS sequence"/>
</dbReference>
<protein>
    <submittedName>
        <fullName evidence="1">Uncharacterized protein</fullName>
    </submittedName>
</protein>
<dbReference type="EMBL" id="QOQW01000019">
    <property type="protein sequence ID" value="RCK78745.1"/>
    <property type="molecule type" value="Genomic_DNA"/>
</dbReference>
<sequence length="53" mass="6068">MSSSAELYQPYVWVFFNVTRNPEGGEIKAHRMQPDSLYGPIPWAIDGARREQA</sequence>
<dbReference type="AlphaFoldDB" id="A0A367ZKW6"/>
<organism evidence="1 2">
    <name type="scientific">Candidatus Ozemobacter sibiricus</name>
    <dbReference type="NCBI Taxonomy" id="2268124"/>
    <lineage>
        <taxon>Bacteria</taxon>
        <taxon>Candidatus Ozemobacteria</taxon>
        <taxon>Candidatus Ozemobacterales</taxon>
        <taxon>Candidatus Ozemobacteraceae</taxon>
        <taxon>Candidatus Ozemobacter</taxon>
    </lineage>
</organism>